<dbReference type="EMBL" id="JZEE01000159">
    <property type="protein sequence ID" value="KJK67829.1"/>
    <property type="molecule type" value="Genomic_DNA"/>
</dbReference>
<evidence type="ECO:0000259" key="5">
    <source>
        <dbReference type="PROSITE" id="PS00623"/>
    </source>
</evidence>
<dbReference type="Gene3D" id="3.30.560.10">
    <property type="entry name" value="Glucose Oxidase, domain 3"/>
    <property type="match status" value="1"/>
</dbReference>
<dbReference type="PROSITE" id="PS00624">
    <property type="entry name" value="GMC_OXRED_2"/>
    <property type="match status" value="1"/>
</dbReference>
<dbReference type="SUPFAM" id="SSF54373">
    <property type="entry name" value="FAD-linked reductases, C-terminal domain"/>
    <property type="match status" value="1"/>
</dbReference>
<feature type="active site" description="Proton acceptor" evidence="2">
    <location>
        <position position="532"/>
    </location>
</feature>
<gene>
    <name evidence="7" type="ORF">P875_00108959</name>
</gene>
<evidence type="ECO:0000259" key="6">
    <source>
        <dbReference type="PROSITE" id="PS00624"/>
    </source>
</evidence>
<feature type="binding site" evidence="3">
    <location>
        <position position="224"/>
    </location>
    <ligand>
        <name>FAD</name>
        <dbReference type="ChEBI" id="CHEBI:57692"/>
    </ligand>
</feature>
<comment type="similarity">
    <text evidence="1 4">Belongs to the GMC oxidoreductase family.</text>
</comment>
<dbReference type="Proteomes" id="UP000033540">
    <property type="component" value="Unassembled WGS sequence"/>
</dbReference>
<dbReference type="InterPro" id="IPR012132">
    <property type="entry name" value="GMC_OxRdtase"/>
</dbReference>
<dbReference type="InterPro" id="IPR036188">
    <property type="entry name" value="FAD/NAD-bd_sf"/>
</dbReference>
<dbReference type="AlphaFoldDB" id="A0A0F0IJ53"/>
<dbReference type="InterPro" id="IPR000172">
    <property type="entry name" value="GMC_OxRdtase_N"/>
</dbReference>
<keyword evidence="3 4" id="KW-0274">FAD</keyword>
<dbReference type="InterPro" id="IPR007867">
    <property type="entry name" value="GMC_OxRtase_C"/>
</dbReference>
<evidence type="ECO:0000256" key="1">
    <source>
        <dbReference type="ARBA" id="ARBA00010790"/>
    </source>
</evidence>
<dbReference type="STRING" id="1403190.A0A0F0IJ53"/>
<sequence length="552" mass="59359">MSTVHLDYIIVGGGLAGSVVANRLYNADNSLQILLVEAGVDASDNTLIPYANNTAFLIGSDLDWGFVTAPQKNLEGRKIGNPAGKCLGGGTAINSCGWVRGDRSDYDRWAEIVGDEGYSYDAMLPYFIATERYIDASQADGQHGSEGPLYVTRVSSTGRKYPLREPLAQAWDQNHVSALPGLDGNRGNPQGRAELVEDRRDGLRQLASAAYPLDGVQVMTNTLVRRIITTSEVGAPKAIGIETASGEKYHGREIIVCAGAYRTPQLLMLSGIGPRETLAQHNIPAVVDAPDVGQNLYDHLELAQYWKLKDPSKGYALGSNNPLFAKPEFGLGVPVDWVVTTSIPKEGLEEAIAADEGCPLSADHPLLKIERPFLEYIVLYAAGSASDPVVPVDGTHICMTIIDLLPTSKGHVTVNSTDPANPPVIDPNYLSTEVDRYTWRTGLRTAARLFLGTDSGKSFIDQETPPDGFEPISLNSSDEYLDARARHGAFSTYHPMGTCSMGKVVDSKFRVHGISNLRVVDASVIPTPIAGHIQAALYAMAVKAADVITSKP</sequence>
<dbReference type="PANTHER" id="PTHR11552">
    <property type="entry name" value="GLUCOSE-METHANOL-CHOLINE GMC OXIDOREDUCTASE"/>
    <property type="match status" value="1"/>
</dbReference>
<protein>
    <submittedName>
        <fullName evidence="7">GMC oxidoreductase</fullName>
    </submittedName>
</protein>
<dbReference type="SUPFAM" id="SSF51905">
    <property type="entry name" value="FAD/NAD(P)-binding domain"/>
    <property type="match status" value="1"/>
</dbReference>
<dbReference type="Pfam" id="PF05199">
    <property type="entry name" value="GMC_oxred_C"/>
    <property type="match status" value="1"/>
</dbReference>
<keyword evidence="4" id="KW-0285">Flavoprotein</keyword>
<dbReference type="PANTHER" id="PTHR11552:SF123">
    <property type="entry name" value="GMC OXIDOREDUCTASE (AFU_ORTHOLOGUE AFUA_2G01770)-RELATED"/>
    <property type="match status" value="1"/>
</dbReference>
<dbReference type="GO" id="GO:0016614">
    <property type="term" value="F:oxidoreductase activity, acting on CH-OH group of donors"/>
    <property type="evidence" value="ECO:0007669"/>
    <property type="project" value="InterPro"/>
</dbReference>
<feature type="active site" description="Proton donor" evidence="2">
    <location>
        <position position="494"/>
    </location>
</feature>
<name>A0A0F0IJ53_ASPPU</name>
<dbReference type="OrthoDB" id="269227at2759"/>
<dbReference type="Gene3D" id="3.50.50.60">
    <property type="entry name" value="FAD/NAD(P)-binding domain"/>
    <property type="match status" value="1"/>
</dbReference>
<dbReference type="Pfam" id="PF00732">
    <property type="entry name" value="GMC_oxred_N"/>
    <property type="match status" value="1"/>
</dbReference>
<dbReference type="PROSITE" id="PS00623">
    <property type="entry name" value="GMC_OXRED_1"/>
    <property type="match status" value="1"/>
</dbReference>
<dbReference type="GO" id="GO:0050660">
    <property type="term" value="F:flavin adenine dinucleotide binding"/>
    <property type="evidence" value="ECO:0007669"/>
    <property type="project" value="InterPro"/>
</dbReference>
<evidence type="ECO:0000256" key="3">
    <source>
        <dbReference type="PIRSR" id="PIRSR000137-2"/>
    </source>
</evidence>
<feature type="domain" description="Glucose-methanol-choline oxidoreductase N-terminal" evidence="6">
    <location>
        <begin position="259"/>
        <end position="273"/>
    </location>
</feature>
<comment type="caution">
    <text evidence="7">The sequence shown here is derived from an EMBL/GenBank/DDBJ whole genome shotgun (WGS) entry which is preliminary data.</text>
</comment>
<evidence type="ECO:0000256" key="2">
    <source>
        <dbReference type="PIRSR" id="PIRSR000137-1"/>
    </source>
</evidence>
<proteinExistence type="inferred from homology"/>
<reference evidence="7 8" key="1">
    <citation type="submission" date="2015-02" db="EMBL/GenBank/DDBJ databases">
        <title>Draft genome sequence of Aspergillus parasiticus SU-1.</title>
        <authorList>
            <person name="Yu J."/>
            <person name="Fedorova N."/>
            <person name="Yin Y."/>
            <person name="Losada L."/>
            <person name="Zafar N."/>
            <person name="Taujale R."/>
            <person name="Ehrlich K.C."/>
            <person name="Bhatnagar D."/>
            <person name="Cleveland T.E."/>
            <person name="Bennett J.W."/>
            <person name="Nierman W.C."/>
        </authorList>
    </citation>
    <scope>NUCLEOTIDE SEQUENCE [LARGE SCALE GENOMIC DNA]</scope>
    <source>
        <strain evidence="8">ATCC 56775 / NRRL 5862 / SRRC 143 / SU-1</strain>
    </source>
</reference>
<dbReference type="PIRSF" id="PIRSF000137">
    <property type="entry name" value="Alcohol_oxidase"/>
    <property type="match status" value="1"/>
</dbReference>
<evidence type="ECO:0000256" key="4">
    <source>
        <dbReference type="RuleBase" id="RU003968"/>
    </source>
</evidence>
<comment type="cofactor">
    <cofactor evidence="3">
        <name>FAD</name>
        <dbReference type="ChEBI" id="CHEBI:57692"/>
    </cofactor>
</comment>
<feature type="domain" description="Glucose-methanol-choline oxidoreductase N-terminal" evidence="5">
    <location>
        <begin position="84"/>
        <end position="107"/>
    </location>
</feature>
<accession>A0A0F0IJ53</accession>
<evidence type="ECO:0000313" key="7">
    <source>
        <dbReference type="EMBL" id="KJK67829.1"/>
    </source>
</evidence>
<evidence type="ECO:0000313" key="8">
    <source>
        <dbReference type="Proteomes" id="UP000033540"/>
    </source>
</evidence>
<organism evidence="7 8">
    <name type="scientific">Aspergillus parasiticus (strain ATCC 56775 / NRRL 5862 / SRRC 143 / SU-1)</name>
    <dbReference type="NCBI Taxonomy" id="1403190"/>
    <lineage>
        <taxon>Eukaryota</taxon>
        <taxon>Fungi</taxon>
        <taxon>Dikarya</taxon>
        <taxon>Ascomycota</taxon>
        <taxon>Pezizomycotina</taxon>
        <taxon>Eurotiomycetes</taxon>
        <taxon>Eurotiomycetidae</taxon>
        <taxon>Eurotiales</taxon>
        <taxon>Aspergillaceae</taxon>
        <taxon>Aspergillus</taxon>
        <taxon>Aspergillus subgen. Circumdati</taxon>
    </lineage>
</organism>